<comment type="catalytic activity">
    <reaction evidence="10">
        <text>L-seryl-[protein] + ATP = O-phospho-L-seryl-[protein] + ADP + H(+)</text>
        <dbReference type="Rhea" id="RHEA:17989"/>
        <dbReference type="Rhea" id="RHEA-COMP:9863"/>
        <dbReference type="Rhea" id="RHEA-COMP:11604"/>
        <dbReference type="ChEBI" id="CHEBI:15378"/>
        <dbReference type="ChEBI" id="CHEBI:29999"/>
        <dbReference type="ChEBI" id="CHEBI:30616"/>
        <dbReference type="ChEBI" id="CHEBI:83421"/>
        <dbReference type="ChEBI" id="CHEBI:456216"/>
        <dbReference type="EC" id="2.7.11.1"/>
    </reaction>
</comment>
<feature type="coiled-coil region" evidence="11">
    <location>
        <begin position="696"/>
        <end position="773"/>
    </location>
</feature>
<comment type="caution">
    <text evidence="15">The sequence shown here is derived from an EMBL/GenBank/DDBJ whole genome shotgun (WGS) entry which is preliminary data.</text>
</comment>
<keyword evidence="7" id="KW-0067">ATP-binding</keyword>
<dbReference type="Gene3D" id="3.30.200.20">
    <property type="entry name" value="Phosphorylase Kinase, domain 1"/>
    <property type="match status" value="1"/>
</dbReference>
<evidence type="ECO:0000313" key="15">
    <source>
        <dbReference type="EMBL" id="KAG2226091.1"/>
    </source>
</evidence>
<organism evidence="15 16">
    <name type="scientific">Circinella minor</name>
    <dbReference type="NCBI Taxonomy" id="1195481"/>
    <lineage>
        <taxon>Eukaryota</taxon>
        <taxon>Fungi</taxon>
        <taxon>Fungi incertae sedis</taxon>
        <taxon>Mucoromycota</taxon>
        <taxon>Mucoromycotina</taxon>
        <taxon>Mucoromycetes</taxon>
        <taxon>Mucorales</taxon>
        <taxon>Lichtheimiaceae</taxon>
        <taxon>Circinella</taxon>
    </lineage>
</organism>
<dbReference type="GO" id="GO:0005737">
    <property type="term" value="C:cytoplasm"/>
    <property type="evidence" value="ECO:0007669"/>
    <property type="project" value="TreeGrafter"/>
</dbReference>
<dbReference type="PANTHER" id="PTHR22988">
    <property type="entry name" value="MYOTONIC DYSTROPHY S/T KINASE-RELATED"/>
    <property type="match status" value="1"/>
</dbReference>
<evidence type="ECO:0000256" key="11">
    <source>
        <dbReference type="SAM" id="Coils"/>
    </source>
</evidence>
<evidence type="ECO:0000256" key="3">
    <source>
        <dbReference type="ARBA" id="ARBA00022553"/>
    </source>
</evidence>
<dbReference type="Gene3D" id="1.10.510.10">
    <property type="entry name" value="Transferase(Phosphotransferase) domain 1"/>
    <property type="match status" value="1"/>
</dbReference>
<evidence type="ECO:0000256" key="4">
    <source>
        <dbReference type="ARBA" id="ARBA00022679"/>
    </source>
</evidence>
<dbReference type="SUPFAM" id="SSF56112">
    <property type="entry name" value="Protein kinase-like (PK-like)"/>
    <property type="match status" value="1"/>
</dbReference>
<keyword evidence="16" id="KW-1185">Reference proteome</keyword>
<gene>
    <name evidence="15" type="ORF">INT45_011708</name>
</gene>
<evidence type="ECO:0000313" key="16">
    <source>
        <dbReference type="Proteomes" id="UP000646827"/>
    </source>
</evidence>
<dbReference type="GO" id="GO:0004674">
    <property type="term" value="F:protein serine/threonine kinase activity"/>
    <property type="evidence" value="ECO:0007669"/>
    <property type="project" value="UniProtKB-KW"/>
</dbReference>
<reference evidence="15 16" key="1">
    <citation type="submission" date="2020-12" db="EMBL/GenBank/DDBJ databases">
        <title>Metabolic potential, ecology and presence of endohyphal bacteria is reflected in genomic diversity of Mucoromycotina.</title>
        <authorList>
            <person name="Muszewska A."/>
            <person name="Okrasinska A."/>
            <person name="Steczkiewicz K."/>
            <person name="Drgas O."/>
            <person name="Orlowska M."/>
            <person name="Perlinska-Lenart U."/>
            <person name="Aleksandrzak-Piekarczyk T."/>
            <person name="Szatraj K."/>
            <person name="Zielenkiewicz U."/>
            <person name="Pilsyk S."/>
            <person name="Malc E."/>
            <person name="Mieczkowski P."/>
            <person name="Kruszewska J.S."/>
            <person name="Biernat P."/>
            <person name="Pawlowska J."/>
        </authorList>
    </citation>
    <scope>NUCLEOTIDE SEQUENCE [LARGE SCALE GENOMIC DNA]</scope>
    <source>
        <strain evidence="15 16">CBS 142.35</strain>
    </source>
</reference>
<evidence type="ECO:0000256" key="6">
    <source>
        <dbReference type="ARBA" id="ARBA00022777"/>
    </source>
</evidence>
<feature type="compositionally biased region" description="Polar residues" evidence="12">
    <location>
        <begin position="778"/>
        <end position="793"/>
    </location>
</feature>
<name>A0A8H7SBG4_9FUNG</name>
<feature type="coiled-coil region" evidence="11">
    <location>
        <begin position="437"/>
        <end position="652"/>
    </location>
</feature>
<dbReference type="Proteomes" id="UP000646827">
    <property type="component" value="Unassembled WGS sequence"/>
</dbReference>
<keyword evidence="11" id="KW-0175">Coiled coil</keyword>
<dbReference type="GO" id="GO:0031032">
    <property type="term" value="P:actomyosin structure organization"/>
    <property type="evidence" value="ECO:0007669"/>
    <property type="project" value="TreeGrafter"/>
</dbReference>
<sequence length="1041" mass="120815">MLSPCITPPSSASLQEIVHSQTDLLLDCLVAVYADLFPQNNDSSPSSQYESLYQHIKQLRINKNDFEHIRPLARGQFAQVSIVRHKKNGQVYAMKQLHKAHALSHHERTFCMEERNVLAVQHQQHDNDGDNDKQESLSSWIPKLHWAFQDDDYLYLVMEYAGGGDLFSVLLRQNNECLTEEEARFYIAETIIAVDSLHQMGYIHRDIKPQNILIDHTGHVKIADFGSCISINNAKKSPPTVAVGTCDYVAPEILQAQEGNLTYGTEVDWWSVGIVLYEALQVFPPFYSNESQKETYLNILFHESKLKFNEDFPISDECKDLICKLLSKRETRLGKNGVQEIQQHPFFKGIDWKSLRKSKPPFQPVLCSPDDTSNFSDANESNEEQEPNEHYTWSSSTSALHQQRYISFIGFSFSGINNIIHPTSTTITQTSLSHRQQQQNEILLQQLRDENKRLLEQIRSKATEDEKHTKKTVIVDDLHERIDVLTKENTRLKSTYDDTQRELQNETNQRLNGVQELTQAQQHIELLIKISKQDKEDIEKLSKQLNDAQQRIQRYVEIDRGQKKSNQANDEQQRQQLKIQDNRLQKYEKKLEQLRNQMMELQNEHEIELDEMIEHLKDEFNRVRAEETVQLQNKYQQELEEFRDQLQIQYKNEYELLSQQLKNDYNDKIKGKKHDNNGSDRDENDSLLKQQQHHEKLRMLQQQKKYEEEIQQLRNEKQQELDFLHVENARLQKEKQELQHQQERNSAALQKEIEQHLYEAQLLREEIVQLKEHHHSNRSYNNDNTSGIHDNNNEIVPSIDKSINISNYKNKESYNQILSNTDIDTDTEPTGVITKAAIPTPLLGSQQQQPKQKALPLLPMPIREGQLRIASSLSSTTPLIDYDVKLQDGIFYATTTTTRARQQELVLDFRCSTVLIQEGTIEQEKILGVEVTTLLVLRIINKTQQQQATTSILASPSTTSKLNNSIIKIDQQLAREQQYVQGAKKTLQARKKLLASSGNNMIMSSTKQQKQIQLELEQAIATAQSKINHLTKERELLLIDK</sequence>
<evidence type="ECO:0000259" key="14">
    <source>
        <dbReference type="PROSITE" id="PS51285"/>
    </source>
</evidence>
<dbReference type="GO" id="GO:0005524">
    <property type="term" value="F:ATP binding"/>
    <property type="evidence" value="ECO:0007669"/>
    <property type="project" value="UniProtKB-KW"/>
</dbReference>
<dbReference type="PROSITE" id="PS50011">
    <property type="entry name" value="PROTEIN_KINASE_DOM"/>
    <property type="match status" value="1"/>
</dbReference>
<feature type="domain" description="AGC-kinase C-terminal" evidence="14">
    <location>
        <begin position="348"/>
        <end position="423"/>
    </location>
</feature>
<comment type="similarity">
    <text evidence="8">Belongs to the protein kinase superfamily. STE Ser/Thr protein kinase family. COT1 subfamily.</text>
</comment>
<dbReference type="PROSITE" id="PS51285">
    <property type="entry name" value="AGC_KINASE_CTER"/>
    <property type="match status" value="1"/>
</dbReference>
<evidence type="ECO:0000256" key="5">
    <source>
        <dbReference type="ARBA" id="ARBA00022741"/>
    </source>
</evidence>
<dbReference type="EMBL" id="JAEPRB010000020">
    <property type="protein sequence ID" value="KAG2226091.1"/>
    <property type="molecule type" value="Genomic_DNA"/>
</dbReference>
<dbReference type="FunFam" id="1.10.510.10:FF:000751">
    <property type="entry name" value="Non-specific serine/threonine protein kinase"/>
    <property type="match status" value="1"/>
</dbReference>
<protein>
    <recommendedName>
        <fullName evidence="1">non-specific serine/threonine protein kinase</fullName>
        <ecNumber evidence="1">2.7.11.1</ecNumber>
    </recommendedName>
</protein>
<feature type="region of interest" description="Disordered" evidence="12">
    <location>
        <begin position="363"/>
        <end position="395"/>
    </location>
</feature>
<dbReference type="InterPro" id="IPR000719">
    <property type="entry name" value="Prot_kinase_dom"/>
</dbReference>
<dbReference type="PANTHER" id="PTHR22988:SF71">
    <property type="entry name" value="CITRON RHO-INTERACTING KINASE"/>
    <property type="match status" value="1"/>
</dbReference>
<evidence type="ECO:0000256" key="1">
    <source>
        <dbReference type="ARBA" id="ARBA00012513"/>
    </source>
</evidence>
<dbReference type="Pfam" id="PF00069">
    <property type="entry name" value="Pkinase"/>
    <property type="match status" value="1"/>
</dbReference>
<dbReference type="SMART" id="SM00133">
    <property type="entry name" value="S_TK_X"/>
    <property type="match status" value="1"/>
</dbReference>
<keyword evidence="6" id="KW-0418">Kinase</keyword>
<evidence type="ECO:0000256" key="9">
    <source>
        <dbReference type="ARBA" id="ARBA00047899"/>
    </source>
</evidence>
<keyword evidence="2" id="KW-0723">Serine/threonine-protein kinase</keyword>
<dbReference type="AlphaFoldDB" id="A0A8H7SBG4"/>
<evidence type="ECO:0000256" key="10">
    <source>
        <dbReference type="ARBA" id="ARBA00048679"/>
    </source>
</evidence>
<dbReference type="InterPro" id="IPR011009">
    <property type="entry name" value="Kinase-like_dom_sf"/>
</dbReference>
<evidence type="ECO:0000259" key="13">
    <source>
        <dbReference type="PROSITE" id="PS50011"/>
    </source>
</evidence>
<accession>A0A8H7SBG4</accession>
<keyword evidence="3" id="KW-0597">Phosphoprotein</keyword>
<proteinExistence type="inferred from homology"/>
<evidence type="ECO:0000256" key="8">
    <source>
        <dbReference type="ARBA" id="ARBA00038271"/>
    </source>
</evidence>
<keyword evidence="5" id="KW-0547">Nucleotide-binding</keyword>
<evidence type="ECO:0000256" key="12">
    <source>
        <dbReference type="SAM" id="MobiDB-lite"/>
    </source>
</evidence>
<dbReference type="SMART" id="SM00220">
    <property type="entry name" value="S_TKc"/>
    <property type="match status" value="1"/>
</dbReference>
<feature type="compositionally biased region" description="Polar residues" evidence="12">
    <location>
        <begin position="370"/>
        <end position="379"/>
    </location>
</feature>
<evidence type="ECO:0000256" key="2">
    <source>
        <dbReference type="ARBA" id="ARBA00022527"/>
    </source>
</evidence>
<comment type="catalytic activity">
    <reaction evidence="9">
        <text>L-threonyl-[protein] + ATP = O-phospho-L-threonyl-[protein] + ADP + H(+)</text>
        <dbReference type="Rhea" id="RHEA:46608"/>
        <dbReference type="Rhea" id="RHEA-COMP:11060"/>
        <dbReference type="Rhea" id="RHEA-COMP:11605"/>
        <dbReference type="ChEBI" id="CHEBI:15378"/>
        <dbReference type="ChEBI" id="CHEBI:30013"/>
        <dbReference type="ChEBI" id="CHEBI:30616"/>
        <dbReference type="ChEBI" id="CHEBI:61977"/>
        <dbReference type="ChEBI" id="CHEBI:456216"/>
        <dbReference type="EC" id="2.7.11.1"/>
    </reaction>
</comment>
<dbReference type="EC" id="2.7.11.1" evidence="1"/>
<dbReference type="OrthoDB" id="3638488at2759"/>
<dbReference type="InterPro" id="IPR000961">
    <property type="entry name" value="AGC-kinase_C"/>
</dbReference>
<feature type="domain" description="Protein kinase" evidence="13">
    <location>
        <begin position="66"/>
        <end position="347"/>
    </location>
</feature>
<evidence type="ECO:0000256" key="7">
    <source>
        <dbReference type="ARBA" id="ARBA00022840"/>
    </source>
</evidence>
<keyword evidence="4" id="KW-0808">Transferase</keyword>
<dbReference type="InterPro" id="IPR050839">
    <property type="entry name" value="Rho-assoc_Ser/Thr_Kinase"/>
</dbReference>
<dbReference type="PROSITE" id="PS00108">
    <property type="entry name" value="PROTEIN_KINASE_ST"/>
    <property type="match status" value="1"/>
</dbReference>
<dbReference type="InterPro" id="IPR008271">
    <property type="entry name" value="Ser/Thr_kinase_AS"/>
</dbReference>
<dbReference type="GO" id="GO:0005856">
    <property type="term" value="C:cytoskeleton"/>
    <property type="evidence" value="ECO:0007669"/>
    <property type="project" value="TreeGrafter"/>
</dbReference>
<feature type="region of interest" description="Disordered" evidence="12">
    <location>
        <begin position="773"/>
        <end position="793"/>
    </location>
</feature>